<evidence type="ECO:0000313" key="10">
    <source>
        <dbReference type="EMBL" id="OEL15980.1"/>
    </source>
</evidence>
<evidence type="ECO:0000259" key="9">
    <source>
        <dbReference type="PROSITE" id="PS51050"/>
    </source>
</evidence>
<comment type="subcellular location">
    <subcellularLocation>
        <location evidence="1">Nucleus</location>
    </subcellularLocation>
</comment>
<evidence type="ECO:0000256" key="4">
    <source>
        <dbReference type="ARBA" id="ARBA00022833"/>
    </source>
</evidence>
<feature type="domain" description="CW-type" evidence="9">
    <location>
        <begin position="1"/>
        <end position="51"/>
    </location>
</feature>
<dbReference type="EMBL" id="LWDX02064636">
    <property type="protein sequence ID" value="OEL15980.1"/>
    <property type="molecule type" value="Genomic_DNA"/>
</dbReference>
<keyword evidence="11" id="KW-1185">Reference proteome</keyword>
<keyword evidence="3" id="KW-0863">Zinc-finger</keyword>
<evidence type="ECO:0000313" key="11">
    <source>
        <dbReference type="Proteomes" id="UP000095767"/>
    </source>
</evidence>
<evidence type="ECO:0000256" key="6">
    <source>
        <dbReference type="ARBA" id="ARBA00023125"/>
    </source>
</evidence>
<organism evidence="10 11">
    <name type="scientific">Dichanthelium oligosanthes</name>
    <dbReference type="NCBI Taxonomy" id="888268"/>
    <lineage>
        <taxon>Eukaryota</taxon>
        <taxon>Viridiplantae</taxon>
        <taxon>Streptophyta</taxon>
        <taxon>Embryophyta</taxon>
        <taxon>Tracheophyta</taxon>
        <taxon>Spermatophyta</taxon>
        <taxon>Magnoliopsida</taxon>
        <taxon>Liliopsida</taxon>
        <taxon>Poales</taxon>
        <taxon>Poaceae</taxon>
        <taxon>PACMAD clade</taxon>
        <taxon>Panicoideae</taxon>
        <taxon>Panicodae</taxon>
        <taxon>Paniceae</taxon>
        <taxon>Dichantheliinae</taxon>
        <taxon>Dichanthelium</taxon>
    </lineage>
</organism>
<protein>
    <submittedName>
        <fullName evidence="10">Methyl-CpG-binding domain-containing protein 4</fullName>
    </submittedName>
</protein>
<dbReference type="InterPro" id="IPR011124">
    <property type="entry name" value="Znf_CW"/>
</dbReference>
<evidence type="ECO:0000256" key="3">
    <source>
        <dbReference type="ARBA" id="ARBA00022771"/>
    </source>
</evidence>
<dbReference type="AlphaFoldDB" id="A0A1E5USZ2"/>
<dbReference type="SUPFAM" id="SSF54171">
    <property type="entry name" value="DNA-binding domain"/>
    <property type="match status" value="1"/>
</dbReference>
<dbReference type="OrthoDB" id="10072024at2759"/>
<feature type="non-terminal residue" evidence="10">
    <location>
        <position position="1"/>
    </location>
</feature>
<dbReference type="PANTHER" id="PTHR12396:SF10">
    <property type="entry name" value="METHYL-CPG-BINDING DOMAIN-CONTAINING PROTEIN 1-RELATED"/>
    <property type="match status" value="1"/>
</dbReference>
<evidence type="ECO:0000256" key="7">
    <source>
        <dbReference type="ARBA" id="ARBA00023163"/>
    </source>
</evidence>
<dbReference type="GO" id="GO:0005634">
    <property type="term" value="C:nucleus"/>
    <property type="evidence" value="ECO:0007669"/>
    <property type="project" value="UniProtKB-SubCell"/>
</dbReference>
<keyword evidence="4" id="KW-0862">Zinc</keyword>
<keyword evidence="8" id="KW-0539">Nucleus</keyword>
<dbReference type="STRING" id="888268.A0A1E5USZ2"/>
<evidence type="ECO:0000256" key="2">
    <source>
        <dbReference type="ARBA" id="ARBA00022723"/>
    </source>
</evidence>
<evidence type="ECO:0000256" key="1">
    <source>
        <dbReference type="ARBA" id="ARBA00004123"/>
    </source>
</evidence>
<sequence>LYAVQCYDCHKWRTVPTQEEFETLRENFTKDKWCRSKRPGCSCKDPAEIEYDSSRIWVVDEPDISKAPPEIQRQVLMSDLSKMDTYYFMPTGERIDRADVVDKFLEANPWYKDSNMSASDFKCEAPVVVEETVSAWKAAKAKEQDNAGASRGQKL</sequence>
<keyword evidence="6" id="KW-0238">DNA-binding</keyword>
<dbReference type="GO" id="GO:0003677">
    <property type="term" value="F:DNA binding"/>
    <property type="evidence" value="ECO:0007669"/>
    <property type="project" value="UniProtKB-KW"/>
</dbReference>
<keyword evidence="5" id="KW-0805">Transcription regulation</keyword>
<accession>A0A1E5USZ2</accession>
<dbReference type="InterPro" id="IPR016177">
    <property type="entry name" value="DNA-bd_dom_sf"/>
</dbReference>
<evidence type="ECO:0000256" key="8">
    <source>
        <dbReference type="ARBA" id="ARBA00023242"/>
    </source>
</evidence>
<keyword evidence="7" id="KW-0804">Transcription</keyword>
<name>A0A1E5USZ2_9POAL</name>
<gene>
    <name evidence="10" type="ORF">BAE44_0023000</name>
</gene>
<reference evidence="10 11" key="1">
    <citation type="submission" date="2016-09" db="EMBL/GenBank/DDBJ databases">
        <title>The draft genome of Dichanthelium oligosanthes: A C3 panicoid grass species.</title>
        <authorList>
            <person name="Studer A.J."/>
            <person name="Schnable J.C."/>
            <person name="Brutnell T.P."/>
        </authorList>
    </citation>
    <scope>NUCLEOTIDE SEQUENCE [LARGE SCALE GENOMIC DNA]</scope>
    <source>
        <strain evidence="11">cv. Kellogg 1175</strain>
        <tissue evidence="10">Leaf</tissue>
    </source>
</reference>
<proteinExistence type="predicted"/>
<comment type="caution">
    <text evidence="10">The sequence shown here is derived from an EMBL/GenBank/DDBJ whole genome shotgun (WGS) entry which is preliminary data.</text>
</comment>
<dbReference type="PANTHER" id="PTHR12396">
    <property type="entry name" value="METHYL-CPG BINDING PROTEIN, MBD"/>
    <property type="match status" value="1"/>
</dbReference>
<dbReference type="Proteomes" id="UP000095767">
    <property type="component" value="Unassembled WGS sequence"/>
</dbReference>
<dbReference type="PROSITE" id="PS51050">
    <property type="entry name" value="ZF_CW"/>
    <property type="match status" value="1"/>
</dbReference>
<evidence type="ECO:0000256" key="5">
    <source>
        <dbReference type="ARBA" id="ARBA00023015"/>
    </source>
</evidence>
<dbReference type="GO" id="GO:0008270">
    <property type="term" value="F:zinc ion binding"/>
    <property type="evidence" value="ECO:0007669"/>
    <property type="project" value="UniProtKB-KW"/>
</dbReference>
<dbReference type="Pfam" id="PF07496">
    <property type="entry name" value="zf-CW"/>
    <property type="match status" value="1"/>
</dbReference>
<keyword evidence="2" id="KW-0479">Metal-binding</keyword>